<protein>
    <submittedName>
        <fullName evidence="2">Uncharacterized protein</fullName>
    </submittedName>
</protein>
<dbReference type="Proteomes" id="UP000828390">
    <property type="component" value="Unassembled WGS sequence"/>
</dbReference>
<organism evidence="2 3">
    <name type="scientific">Dreissena polymorpha</name>
    <name type="common">Zebra mussel</name>
    <name type="synonym">Mytilus polymorpha</name>
    <dbReference type="NCBI Taxonomy" id="45954"/>
    <lineage>
        <taxon>Eukaryota</taxon>
        <taxon>Metazoa</taxon>
        <taxon>Spiralia</taxon>
        <taxon>Lophotrochozoa</taxon>
        <taxon>Mollusca</taxon>
        <taxon>Bivalvia</taxon>
        <taxon>Autobranchia</taxon>
        <taxon>Heteroconchia</taxon>
        <taxon>Euheterodonta</taxon>
        <taxon>Imparidentia</taxon>
        <taxon>Neoheterodontei</taxon>
        <taxon>Myida</taxon>
        <taxon>Dreissenoidea</taxon>
        <taxon>Dreissenidae</taxon>
        <taxon>Dreissena</taxon>
    </lineage>
</organism>
<sequence length="412" mass="48640">MGPKRAKLEELSDSSDCSKSNSNEEVMEEDKRYFLKSIDDKLSLILTAINDLSVAIAKNNNTAIRKDDIVADIKSAVHEISQNIPKPEISVNHENNEENNNIFEREALKIKMEISNIWHNKMEIRKSTYWSMIKNKGHFEKYSKWLRSTPMVIPKHLQKKEIPNENIDQKSVRERAVLNDFNIQTELQSLRASSNCEKFKRIDDEIFKLIHSKCNGRTARTLVELWKTETQRNEEISHKRWGNNEKWLSKYEEEFIKEHENKNPFFKKQDFVNKNQPSSYADAVRKNTTNYQNLKTTYNYNSQERNTNKQHSQRRNLQQNQTSCLQNIDVESIVREVLLKINNTNIELHNNFQRNNSTSNRSNIRDNTRSSYRRNYRNNNNTSDDILQDNDDKPSEFNVDFLEGGREWSSPT</sequence>
<feature type="region of interest" description="Disordered" evidence="1">
    <location>
        <begin position="352"/>
        <end position="412"/>
    </location>
</feature>
<dbReference type="EMBL" id="JAIWYP010000015">
    <property type="protein sequence ID" value="KAH3703855.1"/>
    <property type="molecule type" value="Genomic_DNA"/>
</dbReference>
<gene>
    <name evidence="2" type="ORF">DPMN_078902</name>
</gene>
<reference evidence="2" key="1">
    <citation type="journal article" date="2019" name="bioRxiv">
        <title>The Genome of the Zebra Mussel, Dreissena polymorpha: A Resource for Invasive Species Research.</title>
        <authorList>
            <person name="McCartney M.A."/>
            <person name="Auch B."/>
            <person name="Kono T."/>
            <person name="Mallez S."/>
            <person name="Zhang Y."/>
            <person name="Obille A."/>
            <person name="Becker A."/>
            <person name="Abrahante J.E."/>
            <person name="Garbe J."/>
            <person name="Badalamenti J.P."/>
            <person name="Herman A."/>
            <person name="Mangelson H."/>
            <person name="Liachko I."/>
            <person name="Sullivan S."/>
            <person name="Sone E.D."/>
            <person name="Koren S."/>
            <person name="Silverstein K.A.T."/>
            <person name="Beckman K.B."/>
            <person name="Gohl D.M."/>
        </authorList>
    </citation>
    <scope>NUCLEOTIDE SEQUENCE</scope>
    <source>
        <strain evidence="2">Duluth1</strain>
        <tissue evidence="2">Whole animal</tissue>
    </source>
</reference>
<proteinExistence type="predicted"/>
<evidence type="ECO:0000313" key="2">
    <source>
        <dbReference type="EMBL" id="KAH3703855.1"/>
    </source>
</evidence>
<evidence type="ECO:0000313" key="3">
    <source>
        <dbReference type="Proteomes" id="UP000828390"/>
    </source>
</evidence>
<comment type="caution">
    <text evidence="2">The sequence shown here is derived from an EMBL/GenBank/DDBJ whole genome shotgun (WGS) entry which is preliminary data.</text>
</comment>
<feature type="compositionally biased region" description="Low complexity" evidence="1">
    <location>
        <begin position="352"/>
        <end position="362"/>
    </location>
</feature>
<reference evidence="2" key="2">
    <citation type="submission" date="2020-11" db="EMBL/GenBank/DDBJ databases">
        <authorList>
            <person name="McCartney M.A."/>
            <person name="Auch B."/>
            <person name="Kono T."/>
            <person name="Mallez S."/>
            <person name="Becker A."/>
            <person name="Gohl D.M."/>
            <person name="Silverstein K.A.T."/>
            <person name="Koren S."/>
            <person name="Bechman K.B."/>
            <person name="Herman A."/>
            <person name="Abrahante J.E."/>
            <person name="Garbe J."/>
        </authorList>
    </citation>
    <scope>NUCLEOTIDE SEQUENCE</scope>
    <source>
        <strain evidence="2">Duluth1</strain>
        <tissue evidence="2">Whole animal</tissue>
    </source>
</reference>
<accession>A0A9D3YRH4</accession>
<feature type="compositionally biased region" description="Basic and acidic residues" evidence="1">
    <location>
        <begin position="1"/>
        <end position="10"/>
    </location>
</feature>
<feature type="region of interest" description="Disordered" evidence="1">
    <location>
        <begin position="301"/>
        <end position="320"/>
    </location>
</feature>
<feature type="region of interest" description="Disordered" evidence="1">
    <location>
        <begin position="1"/>
        <end position="24"/>
    </location>
</feature>
<evidence type="ECO:0000256" key="1">
    <source>
        <dbReference type="SAM" id="MobiDB-lite"/>
    </source>
</evidence>
<keyword evidence="3" id="KW-1185">Reference proteome</keyword>
<name>A0A9D3YRH4_DREPO</name>
<dbReference type="AlphaFoldDB" id="A0A9D3YRH4"/>
<feature type="compositionally biased region" description="Low complexity" evidence="1">
    <location>
        <begin position="14"/>
        <end position="24"/>
    </location>
</feature>